<evidence type="ECO:0000256" key="1">
    <source>
        <dbReference type="SAM" id="Phobius"/>
    </source>
</evidence>
<evidence type="ECO:0000313" key="3">
    <source>
        <dbReference type="Proteomes" id="UP000483018"/>
    </source>
</evidence>
<protein>
    <recommendedName>
        <fullName evidence="4">DUF4932 domain-containing protein</fullName>
    </recommendedName>
</protein>
<accession>A0A7C8LRB9</accession>
<keyword evidence="1" id="KW-1133">Transmembrane helix</keyword>
<evidence type="ECO:0008006" key="4">
    <source>
        <dbReference type="Google" id="ProtNLM"/>
    </source>
</evidence>
<gene>
    <name evidence="2" type="ORF">GND95_00065</name>
</gene>
<keyword evidence="3" id="KW-1185">Reference proteome</keyword>
<keyword evidence="1" id="KW-0472">Membrane</keyword>
<dbReference type="RefSeq" id="WP_158738785.1">
    <property type="nucleotide sequence ID" value="NZ_JAFBEP010000015.1"/>
</dbReference>
<dbReference type="Proteomes" id="UP000483018">
    <property type="component" value="Unassembled WGS sequence"/>
</dbReference>
<proteinExistence type="predicted"/>
<sequence>MYINEECIDIIKKQRKEYFSALIFVIALLSFIFRFISNYTISNAMMESDYTLEIRGLSLKYLLISVAGEMYDVNVRIKEDQASLYKFYGDDLYNHYKWIQKTYLDMDDEMKTYLNTIYSDGTNEGKLIYIVAELGDEAGIHQINSRIQSSTLPIEIKKASQKFYPYFYENYLKDYIVLKRNTYNDYFAELNQKIQKEQFDLLGFIERISGIKYDRRYKPVLYYTLRPGNAWGFPYKDLYIALIPFKKNEYEDFFYILYHEYSHKIFKTITHTNEFKNLTEELKSNSTIYDAWNNNYYNQFYTWEAWCEDILVEGFAMYLDYKAKGNRAKEIKSIRPYDHEYFEYLVQKQFDSRTMNLKSITIQFLEEIVPKKQLSS</sequence>
<comment type="caution">
    <text evidence="2">The sequence shown here is derived from an EMBL/GenBank/DDBJ whole genome shotgun (WGS) entry which is preliminary data.</text>
</comment>
<feature type="transmembrane region" description="Helical" evidence="1">
    <location>
        <begin position="18"/>
        <end position="36"/>
    </location>
</feature>
<evidence type="ECO:0000313" key="2">
    <source>
        <dbReference type="EMBL" id="KAE9636865.1"/>
    </source>
</evidence>
<keyword evidence="1" id="KW-0812">Transmembrane</keyword>
<dbReference type="EMBL" id="WSLF01000001">
    <property type="protein sequence ID" value="KAE9636865.1"/>
    <property type="molecule type" value="Genomic_DNA"/>
</dbReference>
<dbReference type="AlphaFoldDB" id="A0A7C8LRB9"/>
<reference evidence="2 3" key="1">
    <citation type="submission" date="2019-12" db="EMBL/GenBank/DDBJ databases">
        <title>Defluviitalea raffinosedens, isolated from a biogas fermenter, genome sequencing and characterization.</title>
        <authorList>
            <person name="Rettenmaier R."/>
            <person name="Schneider M."/>
            <person name="Neuhaus K."/>
            <person name="Liebl W."/>
            <person name="Zverlov V."/>
        </authorList>
    </citation>
    <scope>NUCLEOTIDE SEQUENCE [LARGE SCALE GENOMIC DNA]</scope>
    <source>
        <strain evidence="2 3">249c-K6</strain>
    </source>
</reference>
<name>A0A7C8LRB9_9FIRM</name>
<organism evidence="2 3">
    <name type="scientific">Defluviitalea raffinosedens</name>
    <dbReference type="NCBI Taxonomy" id="1450156"/>
    <lineage>
        <taxon>Bacteria</taxon>
        <taxon>Bacillati</taxon>
        <taxon>Bacillota</taxon>
        <taxon>Clostridia</taxon>
        <taxon>Lachnospirales</taxon>
        <taxon>Defluviitaleaceae</taxon>
        <taxon>Defluviitalea</taxon>
    </lineage>
</organism>
<dbReference type="OrthoDB" id="42274at2"/>